<keyword evidence="2" id="KW-1185">Reference proteome</keyword>
<proteinExistence type="predicted"/>
<evidence type="ECO:0000313" key="1">
    <source>
        <dbReference type="EMBL" id="AKP34696.1"/>
    </source>
</evidence>
<organism evidence="1 2">
    <name type="scientific">Yersinia aleksiciae</name>
    <dbReference type="NCBI Taxonomy" id="263819"/>
    <lineage>
        <taxon>Bacteria</taxon>
        <taxon>Pseudomonadati</taxon>
        <taxon>Pseudomonadota</taxon>
        <taxon>Gammaproteobacteria</taxon>
        <taxon>Enterobacterales</taxon>
        <taxon>Yersiniaceae</taxon>
        <taxon>Yersinia</taxon>
    </lineage>
</organism>
<protein>
    <submittedName>
        <fullName evidence="1">Uncharacterized protein</fullName>
    </submittedName>
</protein>
<dbReference type="GeneID" id="61903141"/>
<reference evidence="1 2" key="1">
    <citation type="journal article" date="2015" name="Genome Announc.">
        <title>De Novo Genome Sequence of Yersinia aleksiciae Y159T.</title>
        <authorList>
            <person name="Sprague L.D."/>
            <person name="Neubauer H."/>
        </authorList>
    </citation>
    <scope>NUCLEOTIDE SEQUENCE [LARGE SCALE GENOMIC DNA]</scope>
    <source>
        <strain evidence="1 2">159</strain>
    </source>
</reference>
<sequence length="72" mass="7839">MTTIADLDINRTNSEDPRIEICLTFSMGKSITASMTPEQFAMALTGRSKTPVTVRTRNVEIIPTPKKAIGNG</sequence>
<dbReference type="RefSeq" id="WP_048619608.1">
    <property type="nucleotide sequence ID" value="NZ_CABMLM010000011.1"/>
</dbReference>
<name>A0ABN4HD77_YERAE</name>
<dbReference type="Proteomes" id="UP000069914">
    <property type="component" value="Chromosome"/>
</dbReference>
<gene>
    <name evidence="1" type="ORF">ACZ76_14770</name>
</gene>
<dbReference type="EMBL" id="CP011975">
    <property type="protein sequence ID" value="AKP34696.1"/>
    <property type="molecule type" value="Genomic_DNA"/>
</dbReference>
<accession>A0ABN4HD77</accession>
<evidence type="ECO:0000313" key="2">
    <source>
        <dbReference type="Proteomes" id="UP000069914"/>
    </source>
</evidence>